<dbReference type="RefSeq" id="WP_090550578.1">
    <property type="nucleotide sequence ID" value="NZ_FNFP01000001.1"/>
</dbReference>
<reference evidence="1 2" key="1">
    <citation type="submission" date="2016-10" db="EMBL/GenBank/DDBJ databases">
        <authorList>
            <person name="de Groot N.N."/>
        </authorList>
    </citation>
    <scope>NUCLEOTIDE SEQUENCE [LARGE SCALE GENOMIC DNA]</scope>
    <source>
        <strain evidence="1 2">DSM 18346</strain>
    </source>
</reference>
<dbReference type="AlphaFoldDB" id="A0A1G8ZCY8"/>
<keyword evidence="2" id="KW-1185">Reference proteome</keyword>
<evidence type="ECO:0000313" key="1">
    <source>
        <dbReference type="EMBL" id="SDK12514.1"/>
    </source>
</evidence>
<accession>A0A1G8ZCY8</accession>
<protein>
    <recommendedName>
        <fullName evidence="3">DUF4830 domain-containing protein</fullName>
    </recommendedName>
</protein>
<proteinExistence type="predicted"/>
<evidence type="ECO:0000313" key="2">
    <source>
        <dbReference type="Proteomes" id="UP000198718"/>
    </source>
</evidence>
<name>A0A1G8ZCY8_9FIRM</name>
<dbReference type="OrthoDB" id="6443639at2"/>
<dbReference type="Proteomes" id="UP000198718">
    <property type="component" value="Unassembled WGS sequence"/>
</dbReference>
<organism evidence="1 2">
    <name type="scientific">Natronincola ferrireducens</name>
    <dbReference type="NCBI Taxonomy" id="393762"/>
    <lineage>
        <taxon>Bacteria</taxon>
        <taxon>Bacillati</taxon>
        <taxon>Bacillota</taxon>
        <taxon>Clostridia</taxon>
        <taxon>Peptostreptococcales</taxon>
        <taxon>Natronincolaceae</taxon>
        <taxon>Natronincola</taxon>
    </lineage>
</organism>
<evidence type="ECO:0008006" key="3">
    <source>
        <dbReference type="Google" id="ProtNLM"/>
    </source>
</evidence>
<sequence>MKKKKLLLMIFLIISLLILSSYMNFRMMKVNNLYLNEFKDKLITTIQEDTSFHMKDLTPFDWDKAFIIYPYTSKTEMQKIVGKEWTTHNTYIGYLIEKTYFGEHPLDDDIFHKLVFVKDEEIILDITIQRIMADFTGIEGVIYFEDDFFIIDKMEDRYPIILRHK</sequence>
<gene>
    <name evidence="1" type="ORF">SAMN05660472_00804</name>
</gene>
<dbReference type="EMBL" id="FNFP01000001">
    <property type="protein sequence ID" value="SDK12514.1"/>
    <property type="molecule type" value="Genomic_DNA"/>
</dbReference>